<gene>
    <name evidence="3" type="ORF">BASA50_009480</name>
</gene>
<organism evidence="3 4">
    <name type="scientific">Batrachochytrium salamandrivorans</name>
    <dbReference type="NCBI Taxonomy" id="1357716"/>
    <lineage>
        <taxon>Eukaryota</taxon>
        <taxon>Fungi</taxon>
        <taxon>Fungi incertae sedis</taxon>
        <taxon>Chytridiomycota</taxon>
        <taxon>Chytridiomycota incertae sedis</taxon>
        <taxon>Chytridiomycetes</taxon>
        <taxon>Rhizophydiales</taxon>
        <taxon>Rhizophydiales incertae sedis</taxon>
        <taxon>Batrachochytrium</taxon>
    </lineage>
</organism>
<name>A0ABQ8F143_9FUNG</name>
<dbReference type="Proteomes" id="UP001648503">
    <property type="component" value="Unassembled WGS sequence"/>
</dbReference>
<dbReference type="EMBL" id="JAFCIX010000435">
    <property type="protein sequence ID" value="KAH6590218.1"/>
    <property type="molecule type" value="Genomic_DNA"/>
</dbReference>
<feature type="transmembrane region" description="Helical" evidence="2">
    <location>
        <begin position="12"/>
        <end position="29"/>
    </location>
</feature>
<evidence type="ECO:0000256" key="1">
    <source>
        <dbReference type="SAM" id="MobiDB-lite"/>
    </source>
</evidence>
<feature type="compositionally biased region" description="Polar residues" evidence="1">
    <location>
        <begin position="44"/>
        <end position="64"/>
    </location>
</feature>
<evidence type="ECO:0000256" key="2">
    <source>
        <dbReference type="SAM" id="Phobius"/>
    </source>
</evidence>
<sequence>MSYKVNLLRNSVALMAGITSGILLTDVIMKPDLSIPEYEAPPLSTASDQESSESAAKSNPKTLCSLSPPNPPPRLARPSSSPIHSCVVYWLHLVALGECEATPHN</sequence>
<proteinExistence type="predicted"/>
<comment type="caution">
    <text evidence="3">The sequence shown here is derived from an EMBL/GenBank/DDBJ whole genome shotgun (WGS) entry which is preliminary data.</text>
</comment>
<evidence type="ECO:0000313" key="3">
    <source>
        <dbReference type="EMBL" id="KAH6590218.1"/>
    </source>
</evidence>
<accession>A0ABQ8F143</accession>
<evidence type="ECO:0000313" key="4">
    <source>
        <dbReference type="Proteomes" id="UP001648503"/>
    </source>
</evidence>
<keyword evidence="2" id="KW-1133">Transmembrane helix</keyword>
<reference evidence="3 4" key="1">
    <citation type="submission" date="2021-02" db="EMBL/GenBank/DDBJ databases">
        <title>Variation within the Batrachochytrium salamandrivorans European outbreak.</title>
        <authorList>
            <person name="Kelly M."/>
            <person name="Pasmans F."/>
            <person name="Shea T.P."/>
            <person name="Munoz J.F."/>
            <person name="Carranza S."/>
            <person name="Cuomo C.A."/>
            <person name="Martel A."/>
        </authorList>
    </citation>
    <scope>NUCLEOTIDE SEQUENCE [LARGE SCALE GENOMIC DNA]</scope>
    <source>
        <strain evidence="3 4">AMFP18/2</strain>
    </source>
</reference>
<keyword evidence="2" id="KW-0812">Transmembrane</keyword>
<feature type="region of interest" description="Disordered" evidence="1">
    <location>
        <begin position="39"/>
        <end position="80"/>
    </location>
</feature>
<keyword evidence="2" id="KW-0472">Membrane</keyword>
<keyword evidence="4" id="KW-1185">Reference proteome</keyword>
<protein>
    <submittedName>
        <fullName evidence="3">Uncharacterized protein</fullName>
    </submittedName>
</protein>